<name>A0AAQ3Q4Q2_9LILI</name>
<evidence type="ECO:0000313" key="2">
    <source>
        <dbReference type="EMBL" id="WOK96490.1"/>
    </source>
</evidence>
<dbReference type="PANTHER" id="PTHR37245:SF4">
    <property type="entry name" value="PAMP-INDUCED SECRETED PEPTIDE 1"/>
    <property type="match status" value="1"/>
</dbReference>
<keyword evidence="1" id="KW-0732">Signal</keyword>
<proteinExistence type="predicted"/>
<sequence>MVAPRTCAILLFFVAVSVMVISSNSWRVEAARPAPDCFDVGESFLTEYPSMYEKARATMATWMARLPSGPSPKGPGH</sequence>
<organism evidence="2 3">
    <name type="scientific">Canna indica</name>
    <name type="common">Indian-shot</name>
    <dbReference type="NCBI Taxonomy" id="4628"/>
    <lineage>
        <taxon>Eukaryota</taxon>
        <taxon>Viridiplantae</taxon>
        <taxon>Streptophyta</taxon>
        <taxon>Embryophyta</taxon>
        <taxon>Tracheophyta</taxon>
        <taxon>Spermatophyta</taxon>
        <taxon>Magnoliopsida</taxon>
        <taxon>Liliopsida</taxon>
        <taxon>Zingiberales</taxon>
        <taxon>Cannaceae</taxon>
        <taxon>Canna</taxon>
    </lineage>
</organism>
<evidence type="ECO:0000313" key="3">
    <source>
        <dbReference type="Proteomes" id="UP001327560"/>
    </source>
</evidence>
<feature type="signal peptide" evidence="1">
    <location>
        <begin position="1"/>
        <end position="30"/>
    </location>
</feature>
<feature type="chain" id="PRO_5042929824" description="Transmembrane protein" evidence="1">
    <location>
        <begin position="31"/>
        <end position="77"/>
    </location>
</feature>
<gene>
    <name evidence="2" type="ORF">Cni_G05197</name>
</gene>
<keyword evidence="3" id="KW-1185">Reference proteome</keyword>
<dbReference type="GO" id="GO:0006952">
    <property type="term" value="P:defense response"/>
    <property type="evidence" value="ECO:0007669"/>
    <property type="project" value="InterPro"/>
</dbReference>
<dbReference type="AlphaFoldDB" id="A0AAQ3Q4Q2"/>
<dbReference type="Proteomes" id="UP001327560">
    <property type="component" value="Chromosome 2"/>
</dbReference>
<reference evidence="2 3" key="1">
    <citation type="submission" date="2023-10" db="EMBL/GenBank/DDBJ databases">
        <title>Chromosome-scale genome assembly provides insights into flower coloration mechanisms of Canna indica.</title>
        <authorList>
            <person name="Li C."/>
        </authorList>
    </citation>
    <scope>NUCLEOTIDE SEQUENCE [LARGE SCALE GENOMIC DNA]</scope>
    <source>
        <tissue evidence="2">Flower</tissue>
    </source>
</reference>
<evidence type="ECO:0008006" key="4">
    <source>
        <dbReference type="Google" id="ProtNLM"/>
    </source>
</evidence>
<dbReference type="InterPro" id="IPR040273">
    <property type="entry name" value="PIP1"/>
</dbReference>
<dbReference type="EMBL" id="CP136891">
    <property type="protein sequence ID" value="WOK96490.1"/>
    <property type="molecule type" value="Genomic_DNA"/>
</dbReference>
<dbReference type="PANTHER" id="PTHR37245">
    <property type="entry name" value="PAMP-INDUCED SECRETED PEPTIDE 1"/>
    <property type="match status" value="1"/>
</dbReference>
<evidence type="ECO:0000256" key="1">
    <source>
        <dbReference type="SAM" id="SignalP"/>
    </source>
</evidence>
<accession>A0AAQ3Q4Q2</accession>
<protein>
    <recommendedName>
        <fullName evidence="4">Transmembrane protein</fullName>
    </recommendedName>
</protein>